<dbReference type="Pfam" id="PF13020">
    <property type="entry name" value="NOV_C"/>
    <property type="match status" value="1"/>
</dbReference>
<feature type="non-terminal residue" evidence="3">
    <location>
        <position position="1"/>
    </location>
</feature>
<name>A0A133VJE8_9EURY</name>
<gene>
    <name evidence="3" type="ORF">AKJ51_03515</name>
</gene>
<dbReference type="EMBL" id="LHYE01000041">
    <property type="protein sequence ID" value="KXB06559.1"/>
    <property type="molecule type" value="Genomic_DNA"/>
</dbReference>
<proteinExistence type="predicted"/>
<organism evidence="3 4">
    <name type="scientific">candidate division MSBL1 archaeon SCGC-AAA382A20</name>
    <dbReference type="NCBI Taxonomy" id="1698280"/>
    <lineage>
        <taxon>Archaea</taxon>
        <taxon>Methanobacteriati</taxon>
        <taxon>Methanobacteriota</taxon>
        <taxon>candidate division MSBL1</taxon>
    </lineage>
</organism>
<comment type="caution">
    <text evidence="3">The sequence shown here is derived from an EMBL/GenBank/DDBJ whole genome shotgun (WGS) entry which is preliminary data.</text>
</comment>
<evidence type="ECO:0000313" key="3">
    <source>
        <dbReference type="EMBL" id="KXB06559.1"/>
    </source>
</evidence>
<dbReference type="InterPro" id="IPR024975">
    <property type="entry name" value="NOV_C"/>
</dbReference>
<dbReference type="AlphaFoldDB" id="A0A133VJE8"/>
<protein>
    <recommendedName>
        <fullName evidence="2">Protein NO VEIN C-terminal domain-containing protein</fullName>
    </recommendedName>
</protein>
<accession>A0A133VJE8</accession>
<feature type="domain" description="Protein NO VEIN C-terminal" evidence="2">
    <location>
        <begin position="133"/>
        <end position="226"/>
    </location>
</feature>
<reference evidence="3 4" key="1">
    <citation type="journal article" date="2016" name="Sci. Rep.">
        <title>Metabolic traits of an uncultured archaeal lineage -MSBL1- from brine pools of the Red Sea.</title>
        <authorList>
            <person name="Mwirichia R."/>
            <person name="Alam I."/>
            <person name="Rashid M."/>
            <person name="Vinu M."/>
            <person name="Ba-Alawi W."/>
            <person name="Anthony Kamau A."/>
            <person name="Kamanda Ngugi D."/>
            <person name="Goker M."/>
            <person name="Klenk H.P."/>
            <person name="Bajic V."/>
            <person name="Stingl U."/>
        </authorList>
    </citation>
    <scope>NUCLEOTIDE SEQUENCE [LARGE SCALE GENOMIC DNA]</scope>
    <source>
        <strain evidence="3">SCGC-AAA382A20</strain>
    </source>
</reference>
<sequence length="263" mass="30964">NRSPKKDALDWFYDNISTKYREKVKENKQEVIDTIRPSMKKALNSAIFDLNREIKEMKKKAREEDKDMERPIDNKKKKRDSLVERRKKQKNRLEQAQQIFPTEPSVLGSAVVIPPMNEEERKEYGGMKRDEDVEKIGMEVTMEHEREHGRNPEDVSKEDLGFDVRSLIEDEHGKIEGGRYIEVKGRAGEGAVSLTENEWTMANRFGDEFWLYIVINAKDEPELHKIQNPASKLEPEEKTVVRYWVDQNEWSLREEVTQNVKSK</sequence>
<evidence type="ECO:0000256" key="1">
    <source>
        <dbReference type="SAM" id="MobiDB-lite"/>
    </source>
</evidence>
<feature type="compositionally biased region" description="Basic and acidic residues" evidence="1">
    <location>
        <begin position="59"/>
        <end position="84"/>
    </location>
</feature>
<evidence type="ECO:0000259" key="2">
    <source>
        <dbReference type="Pfam" id="PF13020"/>
    </source>
</evidence>
<feature type="region of interest" description="Disordered" evidence="1">
    <location>
        <begin position="59"/>
        <end position="93"/>
    </location>
</feature>
<dbReference type="Proteomes" id="UP000070263">
    <property type="component" value="Unassembled WGS sequence"/>
</dbReference>
<keyword evidence="4" id="KW-1185">Reference proteome</keyword>
<evidence type="ECO:0000313" key="4">
    <source>
        <dbReference type="Proteomes" id="UP000070263"/>
    </source>
</evidence>